<protein>
    <submittedName>
        <fullName evidence="9">MFS general substrate transporter</fullName>
    </submittedName>
</protein>
<gene>
    <name evidence="9" type="ORF">EDB81DRAFT_648589</name>
</gene>
<feature type="transmembrane region" description="Helical" evidence="7">
    <location>
        <begin position="171"/>
        <end position="191"/>
    </location>
</feature>
<comment type="caution">
    <text evidence="9">The sequence shown here is derived from an EMBL/GenBank/DDBJ whole genome shotgun (WGS) entry which is preliminary data.</text>
</comment>
<dbReference type="Pfam" id="PF07690">
    <property type="entry name" value="MFS_1"/>
    <property type="match status" value="1"/>
</dbReference>
<keyword evidence="3 7" id="KW-0812">Transmembrane</keyword>
<evidence type="ECO:0000313" key="10">
    <source>
        <dbReference type="Proteomes" id="UP000738349"/>
    </source>
</evidence>
<keyword evidence="5 7" id="KW-0472">Membrane</keyword>
<comment type="subcellular location">
    <subcellularLocation>
        <location evidence="1">Membrane</location>
        <topology evidence="1">Multi-pass membrane protein</topology>
    </subcellularLocation>
</comment>
<feature type="transmembrane region" description="Helical" evidence="7">
    <location>
        <begin position="78"/>
        <end position="98"/>
    </location>
</feature>
<keyword evidence="4 7" id="KW-1133">Transmembrane helix</keyword>
<keyword evidence="10" id="KW-1185">Reference proteome</keyword>
<feature type="transmembrane region" description="Helical" evidence="7">
    <location>
        <begin position="240"/>
        <end position="269"/>
    </location>
</feature>
<dbReference type="AlphaFoldDB" id="A0A9P9F4E1"/>
<dbReference type="InterPro" id="IPR036259">
    <property type="entry name" value="MFS_trans_sf"/>
</dbReference>
<feature type="transmembrane region" description="Helical" evidence="7">
    <location>
        <begin position="306"/>
        <end position="325"/>
    </location>
</feature>
<proteinExistence type="predicted"/>
<evidence type="ECO:0000256" key="3">
    <source>
        <dbReference type="ARBA" id="ARBA00022692"/>
    </source>
</evidence>
<dbReference type="InterPro" id="IPR011701">
    <property type="entry name" value="MFS"/>
</dbReference>
<evidence type="ECO:0000313" key="9">
    <source>
        <dbReference type="EMBL" id="KAH7152647.1"/>
    </source>
</evidence>
<feature type="domain" description="Major facilitator superfamily (MFS) profile" evidence="8">
    <location>
        <begin position="1"/>
        <end position="426"/>
    </location>
</feature>
<keyword evidence="2" id="KW-0813">Transport</keyword>
<dbReference type="Gene3D" id="1.20.1250.20">
    <property type="entry name" value="MFS general substrate transporter like domains"/>
    <property type="match status" value="1"/>
</dbReference>
<dbReference type="PROSITE" id="PS50850">
    <property type="entry name" value="MFS"/>
    <property type="match status" value="1"/>
</dbReference>
<name>A0A9P9F4E1_9HYPO</name>
<evidence type="ECO:0000256" key="7">
    <source>
        <dbReference type="SAM" id="Phobius"/>
    </source>
</evidence>
<evidence type="ECO:0000259" key="8">
    <source>
        <dbReference type="PROSITE" id="PS50850"/>
    </source>
</evidence>
<evidence type="ECO:0000256" key="5">
    <source>
        <dbReference type="ARBA" id="ARBA00023136"/>
    </source>
</evidence>
<dbReference type="OrthoDB" id="1932925at2759"/>
<dbReference type="PANTHER" id="PTHR43791">
    <property type="entry name" value="PERMEASE-RELATED"/>
    <property type="match status" value="1"/>
</dbReference>
<feature type="transmembrane region" description="Helical" evidence="7">
    <location>
        <begin position="331"/>
        <end position="352"/>
    </location>
</feature>
<evidence type="ECO:0000256" key="6">
    <source>
        <dbReference type="ARBA" id="ARBA00023180"/>
    </source>
</evidence>
<feature type="transmembrane region" description="Helical" evidence="7">
    <location>
        <begin position="364"/>
        <end position="385"/>
    </location>
</feature>
<feature type="transmembrane region" description="Helical" evidence="7">
    <location>
        <begin position="138"/>
        <end position="159"/>
    </location>
</feature>
<feature type="transmembrane region" description="Helical" evidence="7">
    <location>
        <begin position="275"/>
        <end position="299"/>
    </location>
</feature>
<evidence type="ECO:0000256" key="4">
    <source>
        <dbReference type="ARBA" id="ARBA00022989"/>
    </source>
</evidence>
<dbReference type="GO" id="GO:0022857">
    <property type="term" value="F:transmembrane transporter activity"/>
    <property type="evidence" value="ECO:0007669"/>
    <property type="project" value="InterPro"/>
</dbReference>
<reference evidence="9" key="1">
    <citation type="journal article" date="2021" name="Nat. Commun.">
        <title>Genetic determinants of endophytism in the Arabidopsis root mycobiome.</title>
        <authorList>
            <person name="Mesny F."/>
            <person name="Miyauchi S."/>
            <person name="Thiergart T."/>
            <person name="Pickel B."/>
            <person name="Atanasova L."/>
            <person name="Karlsson M."/>
            <person name="Huettel B."/>
            <person name="Barry K.W."/>
            <person name="Haridas S."/>
            <person name="Chen C."/>
            <person name="Bauer D."/>
            <person name="Andreopoulos W."/>
            <person name="Pangilinan J."/>
            <person name="LaButti K."/>
            <person name="Riley R."/>
            <person name="Lipzen A."/>
            <person name="Clum A."/>
            <person name="Drula E."/>
            <person name="Henrissat B."/>
            <person name="Kohler A."/>
            <person name="Grigoriev I.V."/>
            <person name="Martin F.M."/>
            <person name="Hacquard S."/>
        </authorList>
    </citation>
    <scope>NUCLEOTIDE SEQUENCE</scope>
    <source>
        <strain evidence="9">MPI-CAGE-AT-0147</strain>
    </source>
</reference>
<sequence length="456" mass="49991">MPLMFISYGLQYMDKTLLGAASQFGIIEDLGLYDVAIVDGEPQADLKKFSNVTLMFYWGFFVGLFPASYLAQRFSTGVFCGVSISVWGAITMVTAAVTSYPGMMVLRFFLGFIEATIPAAFSLIVAMWYRKDEQPLRFAIWVSASGLGGVLGTILLWGIGHIQGALHPWQYQFIILGAVTIVWGVIIALVLPNNPVEARFLSMEDKILAVERMRAGQTGIENSQFKPHQVKEALKDFKTWTFVIIAFTCQLVNGAVSGFGVVIISSFGFGQFESVLVAGSVGGVVFLSLLFAGVVSVFVRNQRCNLAFVTTLPLIAGSAIVWKASWTSIGVPLFGFLLLGFFTAPYIMILSLATANTAGYTKKVVTTSLIWGAYCVSNGVAPLLVRTTETAQHYPTLFKAIIPLLVLCVLLVVGLRWYLSYCNRQKEAQDTGHELPSLTAFADMTDKQNPNFRYSY</sequence>
<accession>A0A9P9F4E1</accession>
<dbReference type="GO" id="GO:0016020">
    <property type="term" value="C:membrane"/>
    <property type="evidence" value="ECO:0007669"/>
    <property type="project" value="UniProtKB-SubCell"/>
</dbReference>
<dbReference type="PANTHER" id="PTHR43791:SF55">
    <property type="entry name" value="TRANSPORTER, PUTATIVE (AFU_ORTHOLOGUE AFUA_6G01820)-RELATED"/>
    <property type="match status" value="1"/>
</dbReference>
<feature type="transmembrane region" description="Helical" evidence="7">
    <location>
        <begin position="397"/>
        <end position="419"/>
    </location>
</feature>
<organism evidence="9 10">
    <name type="scientific">Dactylonectria macrodidyma</name>
    <dbReference type="NCBI Taxonomy" id="307937"/>
    <lineage>
        <taxon>Eukaryota</taxon>
        <taxon>Fungi</taxon>
        <taxon>Dikarya</taxon>
        <taxon>Ascomycota</taxon>
        <taxon>Pezizomycotina</taxon>
        <taxon>Sordariomycetes</taxon>
        <taxon>Hypocreomycetidae</taxon>
        <taxon>Hypocreales</taxon>
        <taxon>Nectriaceae</taxon>
        <taxon>Dactylonectria</taxon>
    </lineage>
</organism>
<evidence type="ECO:0000256" key="1">
    <source>
        <dbReference type="ARBA" id="ARBA00004141"/>
    </source>
</evidence>
<dbReference type="Proteomes" id="UP000738349">
    <property type="component" value="Unassembled WGS sequence"/>
</dbReference>
<dbReference type="InterPro" id="IPR020846">
    <property type="entry name" value="MFS_dom"/>
</dbReference>
<dbReference type="EMBL" id="JAGMUV010000006">
    <property type="protein sequence ID" value="KAH7152647.1"/>
    <property type="molecule type" value="Genomic_DNA"/>
</dbReference>
<feature type="transmembrane region" description="Helical" evidence="7">
    <location>
        <begin position="54"/>
        <end position="71"/>
    </location>
</feature>
<feature type="transmembrane region" description="Helical" evidence="7">
    <location>
        <begin position="104"/>
        <end position="126"/>
    </location>
</feature>
<evidence type="ECO:0000256" key="2">
    <source>
        <dbReference type="ARBA" id="ARBA00022448"/>
    </source>
</evidence>
<dbReference type="SUPFAM" id="SSF103473">
    <property type="entry name" value="MFS general substrate transporter"/>
    <property type="match status" value="1"/>
</dbReference>
<keyword evidence="6" id="KW-0325">Glycoprotein</keyword>